<evidence type="ECO:0000256" key="3">
    <source>
        <dbReference type="SAM" id="Phobius"/>
    </source>
</evidence>
<feature type="transmembrane region" description="Helical" evidence="3">
    <location>
        <begin position="275"/>
        <end position="296"/>
    </location>
</feature>
<dbReference type="GO" id="GO:0009847">
    <property type="term" value="P:spore germination"/>
    <property type="evidence" value="ECO:0007669"/>
    <property type="project" value="InterPro"/>
</dbReference>
<dbReference type="EMBL" id="SSOB01000013">
    <property type="protein sequence ID" value="THF79491.1"/>
    <property type="molecule type" value="Genomic_DNA"/>
</dbReference>
<evidence type="ECO:0000256" key="2">
    <source>
        <dbReference type="ARBA" id="ARBA00023136"/>
    </source>
</evidence>
<feature type="transmembrane region" description="Helical" evidence="3">
    <location>
        <begin position="366"/>
        <end position="385"/>
    </location>
</feature>
<keyword evidence="5" id="KW-1185">Reference proteome</keyword>
<dbReference type="Proteomes" id="UP000310636">
    <property type="component" value="Unassembled WGS sequence"/>
</dbReference>
<evidence type="ECO:0000256" key="1">
    <source>
        <dbReference type="ARBA" id="ARBA00005278"/>
    </source>
</evidence>
<dbReference type="GO" id="GO:0016020">
    <property type="term" value="C:membrane"/>
    <property type="evidence" value="ECO:0007669"/>
    <property type="project" value="InterPro"/>
</dbReference>
<name>A0A4S4BWM8_9BACL</name>
<dbReference type="InterPro" id="IPR004995">
    <property type="entry name" value="Spore_Ger"/>
</dbReference>
<keyword evidence="3" id="KW-1133">Transmembrane helix</keyword>
<dbReference type="InterPro" id="IPR050768">
    <property type="entry name" value="UPF0353/GerABKA_families"/>
</dbReference>
<dbReference type="PANTHER" id="PTHR22550">
    <property type="entry name" value="SPORE GERMINATION PROTEIN"/>
    <property type="match status" value="1"/>
</dbReference>
<accession>A0A4S4BWM8</accession>
<dbReference type="OrthoDB" id="1726708at2"/>
<keyword evidence="2 3" id="KW-0472">Membrane</keyword>
<dbReference type="PIRSF" id="PIRSF005690">
    <property type="entry name" value="GerBA"/>
    <property type="match status" value="1"/>
</dbReference>
<reference evidence="4 5" key="1">
    <citation type="submission" date="2019-04" db="EMBL/GenBank/DDBJ databases">
        <title>Cohnella sp. nov. isolated from preserved vegetables.</title>
        <authorList>
            <person name="Lin S.-Y."/>
            <person name="Hung M.-H."/>
            <person name="Young C.-C."/>
        </authorList>
    </citation>
    <scope>NUCLEOTIDE SEQUENCE [LARGE SCALE GENOMIC DNA]</scope>
    <source>
        <strain evidence="4 5">CC-MHH1044</strain>
    </source>
</reference>
<protein>
    <submittedName>
        <fullName evidence="4">Spore germination protein</fullName>
    </submittedName>
</protein>
<dbReference type="RefSeq" id="WP_136370027.1">
    <property type="nucleotide sequence ID" value="NZ_SSOB01000013.1"/>
</dbReference>
<evidence type="ECO:0000313" key="4">
    <source>
        <dbReference type="EMBL" id="THF79491.1"/>
    </source>
</evidence>
<dbReference type="AlphaFoldDB" id="A0A4S4BWM8"/>
<gene>
    <name evidence="4" type="ORF">E6C55_11935</name>
</gene>
<keyword evidence="3" id="KW-0812">Transmembrane</keyword>
<feature type="transmembrane region" description="Helical" evidence="3">
    <location>
        <begin position="308"/>
        <end position="329"/>
    </location>
</feature>
<comment type="similarity">
    <text evidence="1">Belongs to the GerABKA family.</text>
</comment>
<feature type="transmembrane region" description="Helical" evidence="3">
    <location>
        <begin position="341"/>
        <end position="360"/>
    </location>
</feature>
<sequence length="472" mass="52382">MRQATGHDWFDEELHNCADVIVQEVVGGERRICLAYTTGLVDEMLLTESILPRLQIMLRDGGEIGSAYALIELRHDSELARKRVFAQLFSGHLLFFMDGDIRSFSIAKMPGRQPEESSSELSVKGPKDGFVEELHINLGLIRKRIRTTKLKVELFTLGTEMMIDMALLYMDGVTKPEWVDEARKRLDKIHTKAINGAAQVEEMLGDRSVSLFPLIDYAGRPDSAADALMNGSVVFLLENSPLIFIAPVNLFSLLKSPEDNYLPYHFVTVEKLVRVIALVATIFLPGFWVSVSAFNVDQIPFPLLSTIILSRVGLPVSATMEMFLMLSLFEVFREAGVRLPRAVGQTVAVVGGVVVGEAAIEAGFTSPTMLVIVSLTIVSSFTLVNQSLYGAVTIMRVLVLLFCMLFGMYGFFLSMMAVLTYLASIRSFGLPYLQPFGPFHLRQALSTLIRLPSNLSNGPYQPRRSKSKRGGK</sequence>
<dbReference type="PANTHER" id="PTHR22550:SF5">
    <property type="entry name" value="LEUCINE ZIPPER PROTEIN 4"/>
    <property type="match status" value="1"/>
</dbReference>
<dbReference type="Pfam" id="PF03323">
    <property type="entry name" value="GerA"/>
    <property type="match status" value="1"/>
</dbReference>
<feature type="transmembrane region" description="Helical" evidence="3">
    <location>
        <begin position="397"/>
        <end position="423"/>
    </location>
</feature>
<organism evidence="4 5">
    <name type="scientific">Cohnella fermenti</name>
    <dbReference type="NCBI Taxonomy" id="2565925"/>
    <lineage>
        <taxon>Bacteria</taxon>
        <taxon>Bacillati</taxon>
        <taxon>Bacillota</taxon>
        <taxon>Bacilli</taxon>
        <taxon>Bacillales</taxon>
        <taxon>Paenibacillaceae</taxon>
        <taxon>Cohnella</taxon>
    </lineage>
</organism>
<evidence type="ECO:0000313" key="5">
    <source>
        <dbReference type="Proteomes" id="UP000310636"/>
    </source>
</evidence>
<proteinExistence type="inferred from homology"/>
<comment type="caution">
    <text evidence="4">The sequence shown here is derived from an EMBL/GenBank/DDBJ whole genome shotgun (WGS) entry which is preliminary data.</text>
</comment>